<evidence type="ECO:0000256" key="2">
    <source>
        <dbReference type="ARBA" id="ARBA00005879"/>
    </source>
</evidence>
<dbReference type="NCBIfam" id="NF004647">
    <property type="entry name" value="PRK05990.1"/>
    <property type="match status" value="1"/>
</dbReference>
<keyword evidence="3" id="KW-0169">Cobalamin biosynthesis</keyword>
<gene>
    <name evidence="7" type="ORF">KNW02_03160</name>
</gene>
<organism evidence="7 8">
    <name type="scientific">Paracoccus marinaquae</name>
    <dbReference type="NCBI Taxonomy" id="2841926"/>
    <lineage>
        <taxon>Bacteria</taxon>
        <taxon>Pseudomonadati</taxon>
        <taxon>Pseudomonadota</taxon>
        <taxon>Alphaproteobacteria</taxon>
        <taxon>Rhodobacterales</taxon>
        <taxon>Paracoccaceae</taxon>
        <taxon>Paracoccus</taxon>
    </lineage>
</organism>
<accession>A0ABS6AF19</accession>
<evidence type="ECO:0000259" key="6">
    <source>
        <dbReference type="Pfam" id="PF00590"/>
    </source>
</evidence>
<dbReference type="EC" id="2.1.1.130" evidence="7"/>
<dbReference type="InterPro" id="IPR000878">
    <property type="entry name" value="4pyrrol_Mease"/>
</dbReference>
<evidence type="ECO:0000313" key="8">
    <source>
        <dbReference type="Proteomes" id="UP001166191"/>
    </source>
</evidence>
<evidence type="ECO:0000313" key="7">
    <source>
        <dbReference type="EMBL" id="MBU3029118.1"/>
    </source>
</evidence>
<sequence length="247" mass="27108">MGRIICAGLGPGDPDLISIRADRAIRQARHLAYFRKRGRQGQARRIVEGMIAPGTAEYPMEYPVTTEIPFDSPDYNALLAAFYDDWAARLAGLAASGDVVVLCEGDPFFYGSFMHLYVRLRGLVEIEVIPGIPGMAGCWNATGQPITWGDDVLSVLMGTLPEADLLRHMRGSDALVVMKTGRNLPKIRRALARAGRLEAAWLIERGTMPGQRLARLAEVEDGDCPYFAIVMVHGQGRRPVAMREAAE</sequence>
<comment type="pathway">
    <text evidence="1">Cofactor biosynthesis; adenosylcobalamin biosynthesis.</text>
</comment>
<dbReference type="GO" id="GO:0032259">
    <property type="term" value="P:methylation"/>
    <property type="evidence" value="ECO:0007669"/>
    <property type="project" value="UniProtKB-KW"/>
</dbReference>
<keyword evidence="5 7" id="KW-0489">Methyltransferase</keyword>
<reference evidence="7" key="1">
    <citation type="submission" date="2021-06" db="EMBL/GenBank/DDBJ databases">
        <title>Paracoccus bacterium XHP0099 sp. nov., isolated from the surface waters of the Yellow Sea.</title>
        <authorList>
            <person name="Xue H."/>
            <person name="Zhang D."/>
        </authorList>
    </citation>
    <scope>NUCLEOTIDE SEQUENCE</scope>
    <source>
        <strain evidence="7">XHP0099</strain>
    </source>
</reference>
<dbReference type="EMBL" id="JAHKNG010000003">
    <property type="protein sequence ID" value="MBU3029118.1"/>
    <property type="molecule type" value="Genomic_DNA"/>
</dbReference>
<dbReference type="InterPro" id="IPR003043">
    <property type="entry name" value="Uropor_MeTrfase_CS"/>
</dbReference>
<keyword evidence="5 7" id="KW-0808">Transferase</keyword>
<dbReference type="PANTHER" id="PTHR43467:SF2">
    <property type="entry name" value="COBALT-PRECORRIN-2 C(20)-METHYLTRANSFERASE"/>
    <property type="match status" value="1"/>
</dbReference>
<dbReference type="GO" id="GO:0030788">
    <property type="term" value="F:precorrin-2 C20-methyltransferase activity"/>
    <property type="evidence" value="ECO:0007669"/>
    <property type="project" value="UniProtKB-EC"/>
</dbReference>
<evidence type="ECO:0000256" key="4">
    <source>
        <dbReference type="PIRNR" id="PIRNR036427"/>
    </source>
</evidence>
<dbReference type="Pfam" id="PF00590">
    <property type="entry name" value="TP_methylase"/>
    <property type="match status" value="1"/>
</dbReference>
<dbReference type="RefSeq" id="WP_216031811.1">
    <property type="nucleotide sequence ID" value="NZ_JAHKNG010000003.1"/>
</dbReference>
<evidence type="ECO:0000256" key="1">
    <source>
        <dbReference type="ARBA" id="ARBA00004953"/>
    </source>
</evidence>
<feature type="domain" description="Tetrapyrrole methylase" evidence="6">
    <location>
        <begin position="3"/>
        <end position="215"/>
    </location>
</feature>
<comment type="similarity">
    <text evidence="2 4 5">Belongs to the precorrin methyltransferase family.</text>
</comment>
<evidence type="ECO:0000256" key="5">
    <source>
        <dbReference type="RuleBase" id="RU003960"/>
    </source>
</evidence>
<dbReference type="Proteomes" id="UP001166191">
    <property type="component" value="Unassembled WGS sequence"/>
</dbReference>
<comment type="caution">
    <text evidence="7">The sequence shown here is derived from an EMBL/GenBank/DDBJ whole genome shotgun (WGS) entry which is preliminary data.</text>
</comment>
<dbReference type="InterPro" id="IPR012382">
    <property type="entry name" value="CobI/CbiL"/>
</dbReference>
<dbReference type="PIRSF" id="PIRSF036427">
    <property type="entry name" value="Precrrn-2_mtase"/>
    <property type="match status" value="1"/>
</dbReference>
<dbReference type="PROSITE" id="PS00840">
    <property type="entry name" value="SUMT_2"/>
    <property type="match status" value="1"/>
</dbReference>
<evidence type="ECO:0000256" key="3">
    <source>
        <dbReference type="ARBA" id="ARBA00022573"/>
    </source>
</evidence>
<dbReference type="CDD" id="cd11645">
    <property type="entry name" value="Precorrin_2_C20_MT"/>
    <property type="match status" value="1"/>
</dbReference>
<protein>
    <submittedName>
        <fullName evidence="7">Precorrin-2 C(20)-methyltransferase</fullName>
        <ecNumber evidence="7">2.1.1.130</ecNumber>
    </submittedName>
</protein>
<dbReference type="PANTHER" id="PTHR43467">
    <property type="entry name" value="COBALT-PRECORRIN-2 C(20)-METHYLTRANSFERASE"/>
    <property type="match status" value="1"/>
</dbReference>
<keyword evidence="8" id="KW-1185">Reference proteome</keyword>
<proteinExistence type="inferred from homology"/>
<dbReference type="InterPro" id="IPR006364">
    <property type="entry name" value="CobI/CbiL/CobIJ_dom"/>
</dbReference>
<dbReference type="NCBIfam" id="TIGR01467">
    <property type="entry name" value="cobI_cbiL"/>
    <property type="match status" value="1"/>
</dbReference>
<name>A0ABS6AF19_9RHOB</name>